<organism evidence="2 3">
    <name type="scientific">Echria macrotheca</name>
    <dbReference type="NCBI Taxonomy" id="438768"/>
    <lineage>
        <taxon>Eukaryota</taxon>
        <taxon>Fungi</taxon>
        <taxon>Dikarya</taxon>
        <taxon>Ascomycota</taxon>
        <taxon>Pezizomycotina</taxon>
        <taxon>Sordariomycetes</taxon>
        <taxon>Sordariomycetidae</taxon>
        <taxon>Sordariales</taxon>
        <taxon>Schizotheciaceae</taxon>
        <taxon>Echria</taxon>
    </lineage>
</organism>
<feature type="non-terminal residue" evidence="2">
    <location>
        <position position="523"/>
    </location>
</feature>
<reference evidence="2" key="1">
    <citation type="submission" date="2023-06" db="EMBL/GenBank/DDBJ databases">
        <title>Genome-scale phylogeny and comparative genomics of the fungal order Sordariales.</title>
        <authorList>
            <consortium name="Lawrence Berkeley National Laboratory"/>
            <person name="Hensen N."/>
            <person name="Bonometti L."/>
            <person name="Westerberg I."/>
            <person name="Brannstrom I.O."/>
            <person name="Guillou S."/>
            <person name="Cros-Aarteil S."/>
            <person name="Calhoun S."/>
            <person name="Haridas S."/>
            <person name="Kuo A."/>
            <person name="Mondo S."/>
            <person name="Pangilinan J."/>
            <person name="Riley R."/>
            <person name="Labutti K."/>
            <person name="Andreopoulos B."/>
            <person name="Lipzen A."/>
            <person name="Chen C."/>
            <person name="Yanf M."/>
            <person name="Daum C."/>
            <person name="Ng V."/>
            <person name="Clum A."/>
            <person name="Steindorff A."/>
            <person name="Ohm R."/>
            <person name="Martin F."/>
            <person name="Silar P."/>
            <person name="Natvig D."/>
            <person name="Lalanne C."/>
            <person name="Gautier V."/>
            <person name="Ament-Velasquez S.L."/>
            <person name="Kruys A."/>
            <person name="Hutchinson M.I."/>
            <person name="Powell A.J."/>
            <person name="Barry K."/>
            <person name="Miller A.N."/>
            <person name="Grigoriev I.V."/>
            <person name="Debuchy R."/>
            <person name="Gladieux P."/>
            <person name="Thoren M.H."/>
            <person name="Johannesson H."/>
        </authorList>
    </citation>
    <scope>NUCLEOTIDE SEQUENCE</scope>
    <source>
        <strain evidence="2">PSN4</strain>
    </source>
</reference>
<dbReference type="AlphaFoldDB" id="A0AAJ0F5F8"/>
<name>A0AAJ0F5F8_9PEZI</name>
<protein>
    <submittedName>
        <fullName evidence="2">Uncharacterized protein</fullName>
    </submittedName>
</protein>
<evidence type="ECO:0000313" key="2">
    <source>
        <dbReference type="EMBL" id="KAK1755696.1"/>
    </source>
</evidence>
<dbReference type="Proteomes" id="UP001239445">
    <property type="component" value="Unassembled WGS sequence"/>
</dbReference>
<feature type="compositionally biased region" description="Basic and acidic residues" evidence="1">
    <location>
        <begin position="317"/>
        <end position="326"/>
    </location>
</feature>
<evidence type="ECO:0000256" key="1">
    <source>
        <dbReference type="SAM" id="MobiDB-lite"/>
    </source>
</evidence>
<feature type="region of interest" description="Disordered" evidence="1">
    <location>
        <begin position="145"/>
        <end position="170"/>
    </location>
</feature>
<evidence type="ECO:0000313" key="3">
    <source>
        <dbReference type="Proteomes" id="UP001239445"/>
    </source>
</evidence>
<proteinExistence type="predicted"/>
<keyword evidence="3" id="KW-1185">Reference proteome</keyword>
<feature type="region of interest" description="Disordered" evidence="1">
    <location>
        <begin position="308"/>
        <end position="375"/>
    </location>
</feature>
<comment type="caution">
    <text evidence="2">The sequence shown here is derived from an EMBL/GenBank/DDBJ whole genome shotgun (WGS) entry which is preliminary data.</text>
</comment>
<sequence length="523" mass="58149">MASHGTLLTRHSILRFDLQSISMGHRHGNFRNPQLVLKAQDVPGPRVPFTGSKSHKSVRRHLMMVHVKDKATELELLDLANFEVPQESRSLPAEHAVESESLDCSLTFRYPKGNTKSFLVLRFRGRADFDKVIFELHTLNIPTAQSRSAGRQISAEPMSSQTTELSSQGSYASYLDDPPHLLGGSPAGSSLPSTADWRSPYLMNSAYGLVRHAPPSRPASQNAALQLTRPVYSPVHYPPRPATTTGILGEGVYKISRISSVPGNRARIRKLSRLPDIPEQRIYTVSKHFDKTLEREDIARLTSHRLSDKNGLLQRPQHLDSHDSMRRKASHLGFPQGSSMSDQAKKLQPPGVPKPVSRGMEVGRSAPRLPPDGPDTADFKAVTLSPSRFVLPRAISTPFENTDSQSTISSDQADTLDYSWNEPSYSTNGSGRDTFGGQRTHYFPPASKDIDETVLSALELSHEGLQRVTEVWIDLYERGRKEAEVAENTEEADKILSKYGEEWAKQLYEITGTVVRKMRDLGA</sequence>
<dbReference type="EMBL" id="MU839833">
    <property type="protein sequence ID" value="KAK1755696.1"/>
    <property type="molecule type" value="Genomic_DNA"/>
</dbReference>
<gene>
    <name evidence="2" type="ORF">QBC47DRAFT_381002</name>
</gene>
<accession>A0AAJ0F5F8</accession>